<sequence length="381" mass="43085">MEYYKYLVKRLKQSADSVKSIKSQVPPQIYEIPGPFEPLPGRSHNGDYWPVFPFSNQYSGAVDLDPSISRHIGGDINVPHIGGDINVPVPSWGMMDMTGHFFNRISDTTTKFGYVSHPVNMLGLSKEDFATLVANPRVQANRYAHPTLPLGKVPKSNVPISCKPPLCNPYQGTFMMGMEHDIGGHDGNEGDINIPIPISKGVAYRFPFDLDNITVTYGHNLSPVDPNANPYFFNNDYSRQRLLLPKEPNAFPRNKRNIVGYIPVYLESAPPAEISESTKVTSDDFLSSAKTPLRNLKRLMKREIRNDKKFEATKTKYSQNPGMRLKLGDFMIPAQPIYRFPRQVSRHLIYQRVLPRQSLISTGFGFQPNSFSQTNQLDGYW</sequence>
<evidence type="ECO:0000313" key="2">
    <source>
        <dbReference type="WBParaSite" id="JU765_v2.g7529.t1"/>
    </source>
</evidence>
<accession>A0AC34RJH5</accession>
<proteinExistence type="predicted"/>
<reference evidence="2" key="1">
    <citation type="submission" date="2022-11" db="UniProtKB">
        <authorList>
            <consortium name="WormBaseParasite"/>
        </authorList>
    </citation>
    <scope>IDENTIFICATION</scope>
</reference>
<name>A0AC34RJH5_9BILA</name>
<dbReference type="Proteomes" id="UP000887576">
    <property type="component" value="Unplaced"/>
</dbReference>
<organism evidence="1 2">
    <name type="scientific">Panagrolaimus sp. JU765</name>
    <dbReference type="NCBI Taxonomy" id="591449"/>
    <lineage>
        <taxon>Eukaryota</taxon>
        <taxon>Metazoa</taxon>
        <taxon>Ecdysozoa</taxon>
        <taxon>Nematoda</taxon>
        <taxon>Chromadorea</taxon>
        <taxon>Rhabditida</taxon>
        <taxon>Tylenchina</taxon>
        <taxon>Panagrolaimomorpha</taxon>
        <taxon>Panagrolaimoidea</taxon>
        <taxon>Panagrolaimidae</taxon>
        <taxon>Panagrolaimus</taxon>
    </lineage>
</organism>
<evidence type="ECO:0000313" key="1">
    <source>
        <dbReference type="Proteomes" id="UP000887576"/>
    </source>
</evidence>
<dbReference type="WBParaSite" id="JU765_v2.g7529.t1">
    <property type="protein sequence ID" value="JU765_v2.g7529.t1"/>
    <property type="gene ID" value="JU765_v2.g7529"/>
</dbReference>
<protein>
    <submittedName>
        <fullName evidence="2">Uncharacterized protein</fullName>
    </submittedName>
</protein>